<evidence type="ECO:0000256" key="1">
    <source>
        <dbReference type="SAM" id="SignalP"/>
    </source>
</evidence>
<dbReference type="Gene3D" id="2.30.180.10">
    <property type="entry name" value="FAS1 domain"/>
    <property type="match status" value="3"/>
</dbReference>
<dbReference type="SUPFAM" id="SSF82153">
    <property type="entry name" value="FAS1 domain"/>
    <property type="match status" value="3"/>
</dbReference>
<protein>
    <submittedName>
        <fullName evidence="3">Fasciclin domain-containing protein</fullName>
    </submittedName>
</protein>
<dbReference type="Proteomes" id="UP001165430">
    <property type="component" value="Unassembled WGS sequence"/>
</dbReference>
<name>A0ABS9VDN8_9BACT</name>
<feature type="chain" id="PRO_5045051421" evidence="1">
    <location>
        <begin position="26"/>
        <end position="744"/>
    </location>
</feature>
<feature type="signal peptide" evidence="1">
    <location>
        <begin position="1"/>
        <end position="25"/>
    </location>
</feature>
<gene>
    <name evidence="3" type="ORF">MM213_13645</name>
</gene>
<keyword evidence="4" id="KW-1185">Reference proteome</keyword>
<dbReference type="InterPro" id="IPR000782">
    <property type="entry name" value="FAS1_domain"/>
</dbReference>
<comment type="caution">
    <text evidence="3">The sequence shown here is derived from an EMBL/GenBank/DDBJ whole genome shotgun (WGS) entry which is preliminary data.</text>
</comment>
<dbReference type="EMBL" id="JAKZGO010000011">
    <property type="protein sequence ID" value="MCH7414537.1"/>
    <property type="molecule type" value="Genomic_DNA"/>
</dbReference>
<sequence length="744" mass="83432">MNKFTIRIYLPLLAIIMSLSMISCQQEFDEYYARPANLAGPVYQVLSDSARFRGNFDHYLALVERAGYKETLSAAGYWTVFAPDDDAFEAYFREKGISGIQDIDDETAFKLVAYSLVFNAYDLNTLGLYQTGPGNDTLSSAFRRKTAYYTGVERRTVYGEQMEVIGANRNGIGTFAVNDNNNKYVPYFLNNYLRQKDITARDIEAFYNRTFSGAQVDRANIAISNVRAENGIIHVIDRVIEPLPNIENYLASKPEYSLFKSIVEMEYRNRANNVAVNYDSESYPQLTERYGALQQLMGPVHVKSYSGQYAFAPNNENFLRANVNDAQTDSWTIFAPTNSALQQFLDEILLENYGALSNVPDDIIFDVVNMHMFQSAVWPSKFRDNTNALGEAARFDYESNVIDRKVLSNGLFYGTNKVQEGNFFFSVYGKPYLNPAYSIMRTLLGPYRFTISSPGQNFGLIMMSNQQIVDAGFEYNPGTPTEWTFNGSGNLALDRINRMLELSLIQIDNPSELADLNTPKIFETFGGEYIRIENNQVFASGNADEGVALDFDISKSHLANNGYVLYVNGLLKFTEKTLAQSIFDAPQFSRFSDYLRGSSLYNSSTLQIEGVGSGAFFTVLAPSNDAIEQAVIDGKLPADPFTGNELEREQIATFLKYHFIPRNTIVPDGKKIVNPAGEEFNTLFVTLAGEAQKVIIDNSANGNNPPFTMTVRDNKGNVANVVIPQSNVLANRAVIHQLDRVLEY</sequence>
<reference evidence="3" key="1">
    <citation type="submission" date="2022-03" db="EMBL/GenBank/DDBJ databases">
        <title>De novo assembled genomes of Belliella spp. (Cyclobacteriaceae) strains.</title>
        <authorList>
            <person name="Szabo A."/>
            <person name="Korponai K."/>
            <person name="Felfoldi T."/>
        </authorList>
    </citation>
    <scope>NUCLEOTIDE SEQUENCE</scope>
    <source>
        <strain evidence="3">DSM 111903</strain>
    </source>
</reference>
<accession>A0ABS9VDN8</accession>
<evidence type="ECO:0000313" key="4">
    <source>
        <dbReference type="Proteomes" id="UP001165430"/>
    </source>
</evidence>
<evidence type="ECO:0000259" key="2">
    <source>
        <dbReference type="PROSITE" id="PS50213"/>
    </source>
</evidence>
<dbReference type="PANTHER" id="PTHR10900">
    <property type="entry name" value="PERIOSTIN-RELATED"/>
    <property type="match status" value="1"/>
</dbReference>
<organism evidence="3 4">
    <name type="scientific">Belliella alkalica</name>
    <dbReference type="NCBI Taxonomy" id="1730871"/>
    <lineage>
        <taxon>Bacteria</taxon>
        <taxon>Pseudomonadati</taxon>
        <taxon>Bacteroidota</taxon>
        <taxon>Cytophagia</taxon>
        <taxon>Cytophagales</taxon>
        <taxon>Cyclobacteriaceae</taxon>
        <taxon>Belliella</taxon>
    </lineage>
</organism>
<proteinExistence type="predicted"/>
<feature type="domain" description="FAS1" evidence="2">
    <location>
        <begin position="43"/>
        <end position="240"/>
    </location>
</feature>
<dbReference type="Pfam" id="PF02469">
    <property type="entry name" value="Fasciclin"/>
    <property type="match status" value="2"/>
</dbReference>
<evidence type="ECO:0000313" key="3">
    <source>
        <dbReference type="EMBL" id="MCH7414537.1"/>
    </source>
</evidence>
<keyword evidence="1" id="KW-0732">Signal</keyword>
<dbReference type="InterPro" id="IPR050904">
    <property type="entry name" value="Adhesion/Biosynth-related"/>
</dbReference>
<dbReference type="PROSITE" id="PS50213">
    <property type="entry name" value="FAS1"/>
    <property type="match status" value="2"/>
</dbReference>
<feature type="domain" description="FAS1" evidence="2">
    <location>
        <begin position="575"/>
        <end position="742"/>
    </location>
</feature>
<dbReference type="InterPro" id="IPR036378">
    <property type="entry name" value="FAS1_dom_sf"/>
</dbReference>
<dbReference type="PANTHER" id="PTHR10900:SF77">
    <property type="entry name" value="FI19380P1"/>
    <property type="match status" value="1"/>
</dbReference>
<dbReference type="RefSeq" id="WP_241413053.1">
    <property type="nucleotide sequence ID" value="NZ_JAKZGO010000011.1"/>
</dbReference>
<dbReference type="PROSITE" id="PS51257">
    <property type="entry name" value="PROKAR_LIPOPROTEIN"/>
    <property type="match status" value="1"/>
</dbReference>